<comment type="caution">
    <text evidence="3">The sequence shown here is derived from an EMBL/GenBank/DDBJ whole genome shotgun (WGS) entry which is preliminary data.</text>
</comment>
<feature type="domain" description="N-acetyltransferase" evidence="2">
    <location>
        <begin position="7"/>
        <end position="165"/>
    </location>
</feature>
<gene>
    <name evidence="3" type="ORF">ACFPYL_20855</name>
</gene>
<evidence type="ECO:0000313" key="4">
    <source>
        <dbReference type="Proteomes" id="UP001596135"/>
    </source>
</evidence>
<dbReference type="PANTHER" id="PTHR13947:SF37">
    <property type="entry name" value="LD18367P"/>
    <property type="match status" value="1"/>
</dbReference>
<name>A0ABW1LPU6_9ACTN</name>
<evidence type="ECO:0000256" key="1">
    <source>
        <dbReference type="ARBA" id="ARBA00022679"/>
    </source>
</evidence>
<dbReference type="InterPro" id="IPR050769">
    <property type="entry name" value="NAT_camello-type"/>
</dbReference>
<organism evidence="3 4">
    <name type="scientific">Nocardioides hankookensis</name>
    <dbReference type="NCBI Taxonomy" id="443157"/>
    <lineage>
        <taxon>Bacteria</taxon>
        <taxon>Bacillati</taxon>
        <taxon>Actinomycetota</taxon>
        <taxon>Actinomycetes</taxon>
        <taxon>Propionibacteriales</taxon>
        <taxon>Nocardioidaceae</taxon>
        <taxon>Nocardioides</taxon>
    </lineage>
</organism>
<dbReference type="Gene3D" id="3.40.630.30">
    <property type="match status" value="1"/>
</dbReference>
<dbReference type="InterPro" id="IPR016181">
    <property type="entry name" value="Acyl_CoA_acyltransferase"/>
</dbReference>
<sequence>MSEHAGVAIRRARPEDLAVVGEITVAAYAEFTDGPDDGYIALLADAARRDREAELWVAEVDGRVAGSVTIALPGSAWREIAADDEGEFRMLAVSPTARRRGVGDALARLVDDRFRELGFRGIVLSSLAQMSSAHRIYERLGYHRVPDRDWSPAPGVDLLAFAKEM</sequence>
<dbReference type="CDD" id="cd04301">
    <property type="entry name" value="NAT_SF"/>
    <property type="match status" value="1"/>
</dbReference>
<proteinExistence type="predicted"/>
<dbReference type="Pfam" id="PF00583">
    <property type="entry name" value="Acetyltransf_1"/>
    <property type="match status" value="1"/>
</dbReference>
<reference evidence="4" key="1">
    <citation type="journal article" date="2019" name="Int. J. Syst. Evol. Microbiol.">
        <title>The Global Catalogue of Microorganisms (GCM) 10K type strain sequencing project: providing services to taxonomists for standard genome sequencing and annotation.</title>
        <authorList>
            <consortium name="The Broad Institute Genomics Platform"/>
            <consortium name="The Broad Institute Genome Sequencing Center for Infectious Disease"/>
            <person name="Wu L."/>
            <person name="Ma J."/>
        </authorList>
    </citation>
    <scope>NUCLEOTIDE SEQUENCE [LARGE SCALE GENOMIC DNA]</scope>
    <source>
        <strain evidence="4">CCUG 54522</strain>
    </source>
</reference>
<protein>
    <submittedName>
        <fullName evidence="3">GNAT family N-acetyltransferase</fullName>
        <ecNumber evidence="3">2.3.-.-</ecNumber>
    </submittedName>
</protein>
<dbReference type="PROSITE" id="PS51186">
    <property type="entry name" value="GNAT"/>
    <property type="match status" value="1"/>
</dbReference>
<dbReference type="SUPFAM" id="SSF55729">
    <property type="entry name" value="Acyl-CoA N-acyltransferases (Nat)"/>
    <property type="match status" value="1"/>
</dbReference>
<evidence type="ECO:0000259" key="2">
    <source>
        <dbReference type="PROSITE" id="PS51186"/>
    </source>
</evidence>
<keyword evidence="1 3" id="KW-0808">Transferase</keyword>
<dbReference type="RefSeq" id="WP_379158955.1">
    <property type="nucleotide sequence ID" value="NZ_JBHSRJ010000009.1"/>
</dbReference>
<dbReference type="Proteomes" id="UP001596135">
    <property type="component" value="Unassembled WGS sequence"/>
</dbReference>
<keyword evidence="4" id="KW-1185">Reference proteome</keyword>
<keyword evidence="3" id="KW-0012">Acyltransferase</keyword>
<dbReference type="PANTHER" id="PTHR13947">
    <property type="entry name" value="GNAT FAMILY N-ACETYLTRANSFERASE"/>
    <property type="match status" value="1"/>
</dbReference>
<dbReference type="EMBL" id="JBHSRJ010000009">
    <property type="protein sequence ID" value="MFC6045548.1"/>
    <property type="molecule type" value="Genomic_DNA"/>
</dbReference>
<dbReference type="InterPro" id="IPR000182">
    <property type="entry name" value="GNAT_dom"/>
</dbReference>
<accession>A0ABW1LPU6</accession>
<evidence type="ECO:0000313" key="3">
    <source>
        <dbReference type="EMBL" id="MFC6045548.1"/>
    </source>
</evidence>
<dbReference type="EC" id="2.3.-.-" evidence="3"/>
<dbReference type="GO" id="GO:0016746">
    <property type="term" value="F:acyltransferase activity"/>
    <property type="evidence" value="ECO:0007669"/>
    <property type="project" value="UniProtKB-KW"/>
</dbReference>